<sequence length="506" mass="56141">MYKKHAALLSTIFLLCLVEFLQVGMVTFASAPIRGEIDASPEEYSFVAAVYACLAVVVIAKQHWLIERLGWRHYVLGSIAVHILGSLICSMSSDLTTFTLGRVVMALGGAAFMSTARVLVQHMPAGPGRFVGVKVFATGLAGGSAAAPLLASIAVSEDTWQAMFWVLISATSLTAVLAFRCLPKDPHPEEEWSRSSPARILLLGLASFFLLYVLQRSYYDFYNDTDILLGFVGLAAFAFYTYFHAEHRHETPLLKVRELWKPRFVLGISLFSFSYIILGANNYILPTFLQAGLGYSWETIGHFQSLGLAGAVVTWLIMLRVLPRYPAPKKFYVLGFLGLGIYGWLLSSVTPEANLWEHVLPALLLNGSFTMLVLATTAMQGFRDVMHEDKLFSHALQVKNMLREIASALGTCVATLLIQWRSTVQYNSLNVRLTQGDPVFSAQQQHLTQYLSLVHEGGVAAKMAMTQLGQQISQQASLLASIEYFWVVIWVASLSLAFMLWQQVFR</sequence>
<dbReference type="RefSeq" id="WP_090348251.1">
    <property type="nucleotide sequence ID" value="NZ_LT629751.1"/>
</dbReference>
<evidence type="ECO:0000256" key="6">
    <source>
        <dbReference type="SAM" id="Phobius"/>
    </source>
</evidence>
<evidence type="ECO:0000259" key="7">
    <source>
        <dbReference type="PROSITE" id="PS50850"/>
    </source>
</evidence>
<keyword evidence="5 6" id="KW-0472">Membrane</keyword>
<dbReference type="EMBL" id="LT629751">
    <property type="protein sequence ID" value="SDS24340.1"/>
    <property type="molecule type" value="Genomic_DNA"/>
</dbReference>
<gene>
    <name evidence="8" type="ORF">SAMN05216221_1381</name>
</gene>
<feature type="transmembrane region" description="Helical" evidence="6">
    <location>
        <begin position="264"/>
        <end position="285"/>
    </location>
</feature>
<dbReference type="PROSITE" id="PS50850">
    <property type="entry name" value="MFS"/>
    <property type="match status" value="1"/>
</dbReference>
<reference evidence="9" key="1">
    <citation type="submission" date="2016-10" db="EMBL/GenBank/DDBJ databases">
        <authorList>
            <person name="Varghese N."/>
            <person name="Submissions S."/>
        </authorList>
    </citation>
    <scope>NUCLEOTIDE SEQUENCE [LARGE SCALE GENOMIC DNA]</scope>
    <source>
        <strain evidence="9">KCTC 32247</strain>
    </source>
</reference>
<dbReference type="InterPro" id="IPR036259">
    <property type="entry name" value="MFS_trans_sf"/>
</dbReference>
<dbReference type="GO" id="GO:0016020">
    <property type="term" value="C:membrane"/>
    <property type="evidence" value="ECO:0007669"/>
    <property type="project" value="UniProtKB-SubCell"/>
</dbReference>
<feature type="transmembrane region" description="Helical" evidence="6">
    <location>
        <begin position="300"/>
        <end position="319"/>
    </location>
</feature>
<feature type="transmembrane region" description="Helical" evidence="6">
    <location>
        <begin position="74"/>
        <end position="93"/>
    </location>
</feature>
<dbReference type="GO" id="GO:0022857">
    <property type="term" value="F:transmembrane transporter activity"/>
    <property type="evidence" value="ECO:0007669"/>
    <property type="project" value="InterPro"/>
</dbReference>
<keyword evidence="9" id="KW-1185">Reference proteome</keyword>
<keyword evidence="4 6" id="KW-1133">Transmembrane helix</keyword>
<dbReference type="PANTHER" id="PTHR42718:SF9">
    <property type="entry name" value="MAJOR FACILITATOR SUPERFAMILY MULTIDRUG TRANSPORTER MFSC"/>
    <property type="match status" value="1"/>
</dbReference>
<dbReference type="Gene3D" id="1.20.1250.20">
    <property type="entry name" value="MFS general substrate transporter like domains"/>
    <property type="match status" value="1"/>
</dbReference>
<dbReference type="STRING" id="1392877.SAMN05216221_1381"/>
<feature type="transmembrane region" description="Helical" evidence="6">
    <location>
        <begin position="99"/>
        <end position="120"/>
    </location>
</feature>
<evidence type="ECO:0000256" key="1">
    <source>
        <dbReference type="ARBA" id="ARBA00004141"/>
    </source>
</evidence>
<proteinExistence type="predicted"/>
<name>A0A1H1QLK9_9PSED</name>
<feature type="domain" description="Major facilitator superfamily (MFS) profile" evidence="7">
    <location>
        <begin position="8"/>
        <end position="506"/>
    </location>
</feature>
<evidence type="ECO:0000256" key="5">
    <source>
        <dbReference type="ARBA" id="ARBA00023136"/>
    </source>
</evidence>
<feature type="transmembrane region" description="Helical" evidence="6">
    <location>
        <begin position="132"/>
        <end position="156"/>
    </location>
</feature>
<evidence type="ECO:0000256" key="2">
    <source>
        <dbReference type="ARBA" id="ARBA00022448"/>
    </source>
</evidence>
<feature type="transmembrane region" description="Helical" evidence="6">
    <location>
        <begin position="162"/>
        <end position="179"/>
    </location>
</feature>
<dbReference type="Proteomes" id="UP000243359">
    <property type="component" value="Chromosome I"/>
</dbReference>
<evidence type="ECO:0000313" key="9">
    <source>
        <dbReference type="Proteomes" id="UP000243359"/>
    </source>
</evidence>
<dbReference type="SUPFAM" id="SSF103473">
    <property type="entry name" value="MFS general substrate transporter"/>
    <property type="match status" value="1"/>
</dbReference>
<feature type="transmembrane region" description="Helical" evidence="6">
    <location>
        <begin position="484"/>
        <end position="501"/>
    </location>
</feature>
<feature type="transmembrane region" description="Helical" evidence="6">
    <location>
        <begin position="359"/>
        <end position="379"/>
    </location>
</feature>
<evidence type="ECO:0000256" key="4">
    <source>
        <dbReference type="ARBA" id="ARBA00022989"/>
    </source>
</evidence>
<dbReference type="InterPro" id="IPR011701">
    <property type="entry name" value="MFS"/>
</dbReference>
<feature type="transmembrane region" description="Helical" evidence="6">
    <location>
        <begin position="45"/>
        <end position="62"/>
    </location>
</feature>
<feature type="transmembrane region" description="Helical" evidence="6">
    <location>
        <begin position="225"/>
        <end position="243"/>
    </location>
</feature>
<feature type="transmembrane region" description="Helical" evidence="6">
    <location>
        <begin position="331"/>
        <end position="347"/>
    </location>
</feature>
<accession>A0A1H1QLK9</accession>
<keyword evidence="3 6" id="KW-0812">Transmembrane</keyword>
<protein>
    <submittedName>
        <fullName evidence="8">Major Facilitator Superfamily protein</fullName>
    </submittedName>
</protein>
<dbReference type="InterPro" id="IPR020846">
    <property type="entry name" value="MFS_dom"/>
</dbReference>
<comment type="subcellular location">
    <subcellularLocation>
        <location evidence="1">Membrane</location>
        <topology evidence="1">Multi-pass membrane protein</topology>
    </subcellularLocation>
</comment>
<dbReference type="OrthoDB" id="8581632at2"/>
<organism evidence="8 9">
    <name type="scientific">Pseudomonas oryzae</name>
    <dbReference type="NCBI Taxonomy" id="1392877"/>
    <lineage>
        <taxon>Bacteria</taxon>
        <taxon>Pseudomonadati</taxon>
        <taxon>Pseudomonadota</taxon>
        <taxon>Gammaproteobacteria</taxon>
        <taxon>Pseudomonadales</taxon>
        <taxon>Pseudomonadaceae</taxon>
        <taxon>Pseudomonas</taxon>
    </lineage>
</organism>
<dbReference type="PANTHER" id="PTHR42718">
    <property type="entry name" value="MAJOR FACILITATOR SUPERFAMILY MULTIDRUG TRANSPORTER MFSC"/>
    <property type="match status" value="1"/>
</dbReference>
<keyword evidence="2" id="KW-0813">Transport</keyword>
<dbReference type="AlphaFoldDB" id="A0A1H1QLK9"/>
<feature type="transmembrane region" description="Helical" evidence="6">
    <location>
        <begin position="200"/>
        <end position="219"/>
    </location>
</feature>
<evidence type="ECO:0000256" key="3">
    <source>
        <dbReference type="ARBA" id="ARBA00022692"/>
    </source>
</evidence>
<dbReference type="Pfam" id="PF07690">
    <property type="entry name" value="MFS_1"/>
    <property type="match status" value="1"/>
</dbReference>
<evidence type="ECO:0000313" key="8">
    <source>
        <dbReference type="EMBL" id="SDS24340.1"/>
    </source>
</evidence>